<sequence length="1382" mass="155319">MADAIGLASSIAGLLTIADVIVRKGFKYIKDVKEAHESVTKLVEEVNNLSCILHGLNNVAQRLEEDEASLDPSTQVHYIESCYKTLSEILKHFNDAIPAMLMSKSSKMMWPIKKSHIKELLMDVERHKATMTLAMTAKGMPALIKILARQGEIREGIQGMKLSLEEDQAERRKMVISQKRKELLKVLGSTDARKWQDSNIRLRQPGTGIWFTDGPEFKSWLSTNESKLWINGIPGAGKTILVASIIQEIEKTVDCSHALAFFYCDYKDSATHDPLTIFGSLARQLILQDERCFPHLTEFYQEHAMNDGTSRGHTSEEICELIRKVSKNYQTTMIVVDGLDEIASRRADVTKLLRSLNTKDGSIKTLFASRPEYDIGRQLKDFYQISIAAMSSDLRLYVASEIEKRTREEKLRIRDPTLKEHVMKTLVEGADGMFRWVACQMDYLCECNNDRDRREALQKLPPDIPSSYERILERVGRSSKENQELVMKVLHWIVYAVEPLSTSQLLQAIAVREGDEFFDPSSMTTEDDILHWCSSLVRRNSSAKAGLELAHFTVKEFLLAIEPACKPCFQKYSLSGDHTILASACLGFIRHQKFGNMLPPKIIAESEEFWESFDHFITEYSFFKYASAHWSYHVHNSKWDKVENDIWDIFTMKVGQTMDLWVFFYLDTYQLDKYTLDKYSLELKIWDYFEKDVKPTELHWAAIFALDKLCAKLIAGGQDVSQPSAIGTPLDCAVRCEAALFTVTESLEFDSITISRMWQESSRVSVIKRLIDAGADPLSRCHGEEHYTLLDVARESESWSGQNPAVTKLLLEAGAAFSVKGYDSLLVELREETNEWDLEWGSGETIGGLTAPEIVTEISTATRPRGSKTEAAAISLILVMVCSDKSVNVLEDIFQIKFAQIVPGLQGQELDLFLYSQTSEWRTRLITVLSKAIRILYETSEEAISTLRKALHHAVEILRASDVSLLLQLNEDLEVDTDVNLGNYRGGKLHTLLDHIGFYSKHKFPELRSTIEALILHRGNGFVTIPDNEGVTPVEKAAQKSTLQIFTLFWDCLINSRALNSSLDGLSHIRRIIAASSRNAEIVEFLEQELPKHIMSPDGSLFDFTRHRDAASYLQTLLSRDFSFRNNVLLGEEETGNCSEKDVDASVVENFVSETGLAPQFDLYEGKIKAEGIALSPTPVTHSLHINVPVRAKDPQSINGRETLTTEIMELSQPRWTPINGSAALNLPLMQLNPTEDPQCIPPSSRIEPDVPPFQLNHLKETRFTAPTSSLINKHPAPLVPPQIFEFKAVSSIETSQLLQKLQSAPTQAAAEDELSLAASIPFSSDNRAAAEPKYMIWRPETSGGGKGIEDTVPSPFTVLDGDTRPILGGMMKGGPKIELST</sequence>
<name>A0A8H4RJZ2_9HELO</name>
<evidence type="ECO:0000259" key="2">
    <source>
        <dbReference type="PROSITE" id="PS50837"/>
    </source>
</evidence>
<dbReference type="Pfam" id="PF24883">
    <property type="entry name" value="NPHP3_N"/>
    <property type="match status" value="1"/>
</dbReference>
<dbReference type="EMBL" id="JAAMPI010000663">
    <property type="protein sequence ID" value="KAF4629542.1"/>
    <property type="molecule type" value="Genomic_DNA"/>
</dbReference>
<dbReference type="PROSITE" id="PS50837">
    <property type="entry name" value="NACHT"/>
    <property type="match status" value="1"/>
</dbReference>
<reference evidence="3 4" key="1">
    <citation type="submission" date="2020-03" db="EMBL/GenBank/DDBJ databases">
        <title>Draft Genome Sequence of Cudoniella acicularis.</title>
        <authorList>
            <person name="Buettner E."/>
            <person name="Kellner H."/>
        </authorList>
    </citation>
    <scope>NUCLEOTIDE SEQUENCE [LARGE SCALE GENOMIC DNA]</scope>
    <source>
        <strain evidence="3 4">DSM 108380</strain>
    </source>
</reference>
<dbReference type="Pfam" id="PF22939">
    <property type="entry name" value="WHD_GPIID"/>
    <property type="match status" value="1"/>
</dbReference>
<evidence type="ECO:0000313" key="4">
    <source>
        <dbReference type="Proteomes" id="UP000566819"/>
    </source>
</evidence>
<dbReference type="PANTHER" id="PTHR10039">
    <property type="entry name" value="AMELOGENIN"/>
    <property type="match status" value="1"/>
</dbReference>
<dbReference type="InterPro" id="IPR056884">
    <property type="entry name" value="NPHP3-like_N"/>
</dbReference>
<evidence type="ECO:0000313" key="3">
    <source>
        <dbReference type="EMBL" id="KAF4629542.1"/>
    </source>
</evidence>
<dbReference type="Gene3D" id="3.40.50.300">
    <property type="entry name" value="P-loop containing nucleotide triphosphate hydrolases"/>
    <property type="match status" value="1"/>
</dbReference>
<accession>A0A8H4RJZ2</accession>
<dbReference type="InterPro" id="IPR027417">
    <property type="entry name" value="P-loop_NTPase"/>
</dbReference>
<gene>
    <name evidence="3" type="ORF">G7Y89_g8607</name>
</gene>
<comment type="caution">
    <text evidence="3">The sequence shown here is derived from an EMBL/GenBank/DDBJ whole genome shotgun (WGS) entry which is preliminary data.</text>
</comment>
<dbReference type="InterPro" id="IPR054471">
    <property type="entry name" value="GPIID_WHD"/>
</dbReference>
<keyword evidence="1" id="KW-0677">Repeat</keyword>
<organism evidence="3 4">
    <name type="scientific">Cudoniella acicularis</name>
    <dbReference type="NCBI Taxonomy" id="354080"/>
    <lineage>
        <taxon>Eukaryota</taxon>
        <taxon>Fungi</taxon>
        <taxon>Dikarya</taxon>
        <taxon>Ascomycota</taxon>
        <taxon>Pezizomycotina</taxon>
        <taxon>Leotiomycetes</taxon>
        <taxon>Helotiales</taxon>
        <taxon>Tricladiaceae</taxon>
        <taxon>Cudoniella</taxon>
    </lineage>
</organism>
<protein>
    <recommendedName>
        <fullName evidence="2">NACHT domain-containing protein</fullName>
    </recommendedName>
</protein>
<dbReference type="Proteomes" id="UP000566819">
    <property type="component" value="Unassembled WGS sequence"/>
</dbReference>
<dbReference type="Gene3D" id="1.25.40.20">
    <property type="entry name" value="Ankyrin repeat-containing domain"/>
    <property type="match status" value="1"/>
</dbReference>
<dbReference type="OrthoDB" id="194358at2759"/>
<evidence type="ECO:0000256" key="1">
    <source>
        <dbReference type="ARBA" id="ARBA00022737"/>
    </source>
</evidence>
<proteinExistence type="predicted"/>
<dbReference type="SUPFAM" id="SSF48403">
    <property type="entry name" value="Ankyrin repeat"/>
    <property type="match status" value="1"/>
</dbReference>
<dbReference type="SUPFAM" id="SSF52540">
    <property type="entry name" value="P-loop containing nucleoside triphosphate hydrolases"/>
    <property type="match status" value="1"/>
</dbReference>
<feature type="domain" description="NACHT" evidence="2">
    <location>
        <begin position="226"/>
        <end position="371"/>
    </location>
</feature>
<keyword evidence="4" id="KW-1185">Reference proteome</keyword>
<dbReference type="PANTHER" id="PTHR10039:SF15">
    <property type="entry name" value="NACHT DOMAIN-CONTAINING PROTEIN"/>
    <property type="match status" value="1"/>
</dbReference>
<dbReference type="InterPro" id="IPR036770">
    <property type="entry name" value="Ankyrin_rpt-contain_sf"/>
</dbReference>
<dbReference type="InterPro" id="IPR007111">
    <property type="entry name" value="NACHT_NTPase"/>
</dbReference>